<organism evidence="2 3">
    <name type="scientific">Nannochloropsis gaditana</name>
    <dbReference type="NCBI Taxonomy" id="72520"/>
    <lineage>
        <taxon>Eukaryota</taxon>
        <taxon>Sar</taxon>
        <taxon>Stramenopiles</taxon>
        <taxon>Ochrophyta</taxon>
        <taxon>Eustigmatophyceae</taxon>
        <taxon>Eustigmatales</taxon>
        <taxon>Monodopsidaceae</taxon>
        <taxon>Nannochloropsis</taxon>
    </lineage>
</organism>
<evidence type="ECO:0000313" key="2">
    <source>
        <dbReference type="EMBL" id="EWM21935.1"/>
    </source>
</evidence>
<protein>
    <submittedName>
        <fullName evidence="2">Uncharacterized protein</fullName>
    </submittedName>
</protein>
<sequence length="369" mass="41754">MKISTSERMKDEGKRLPHNNKSDRRFVTNKFHKRGLSSLRGSFQGNTARSERLFKLLSQTSSLKPHGGKRRSLNMPETGVKDSGRSDVCQSMNDKNLRRSTRCAHDKIDDWIKIPVEVPISDAGNRSELIEGSVFLSSESGQLYKKSGKACVEAAFNGSYYTYLVPEESLPMLTVDHPHYIAEVDMMNKSKEKQIEASAIFSKLLQVNVDAHHEMEMLMLEKEYERELLTLKNQSQDAILQVMKDVQDLGHESIAVTRNVSNRSLQVCEDRSLRTPMYNPPPDSGACRIPHERCDLDDIKSSWHTEMSAQSAKGVATSYYRMRDSCSSITGAGECAGNKKIGVQKLEHESDSCNDDEYVDILDIFHRRI</sequence>
<feature type="region of interest" description="Disordered" evidence="1">
    <location>
        <begin position="61"/>
        <end position="91"/>
    </location>
</feature>
<keyword evidence="3" id="KW-1185">Reference proteome</keyword>
<feature type="region of interest" description="Disordered" evidence="1">
    <location>
        <begin position="1"/>
        <end position="23"/>
    </location>
</feature>
<comment type="caution">
    <text evidence="2">The sequence shown here is derived from an EMBL/GenBank/DDBJ whole genome shotgun (WGS) entry which is preliminary data.</text>
</comment>
<accession>W7T4M1</accession>
<proteinExistence type="predicted"/>
<dbReference type="Proteomes" id="UP000019335">
    <property type="component" value="Unassembled WGS sequence"/>
</dbReference>
<reference evidence="2 3" key="1">
    <citation type="journal article" date="2014" name="Mol. Plant">
        <title>Chromosome Scale Genome Assembly and Transcriptome Profiling of Nannochloropsis gaditana in Nitrogen Depletion.</title>
        <authorList>
            <person name="Corteggiani Carpinelli E."/>
            <person name="Telatin A."/>
            <person name="Vitulo N."/>
            <person name="Forcato C."/>
            <person name="D'Angelo M."/>
            <person name="Schiavon R."/>
            <person name="Vezzi A."/>
            <person name="Giacometti G.M."/>
            <person name="Morosinotto T."/>
            <person name="Valle G."/>
        </authorList>
    </citation>
    <scope>NUCLEOTIDE SEQUENCE [LARGE SCALE GENOMIC DNA]</scope>
    <source>
        <strain evidence="2 3">B-31</strain>
    </source>
</reference>
<dbReference type="AlphaFoldDB" id="W7T4M1"/>
<gene>
    <name evidence="2" type="ORF">Naga_100220g11</name>
</gene>
<evidence type="ECO:0000256" key="1">
    <source>
        <dbReference type="SAM" id="MobiDB-lite"/>
    </source>
</evidence>
<evidence type="ECO:0000313" key="3">
    <source>
        <dbReference type="Proteomes" id="UP000019335"/>
    </source>
</evidence>
<dbReference type="EMBL" id="AZIL01002350">
    <property type="protein sequence ID" value="EWM21935.1"/>
    <property type="molecule type" value="Genomic_DNA"/>
</dbReference>
<name>W7T4M1_9STRA</name>